<protein>
    <submittedName>
        <fullName evidence="1">Uncharacterized protein</fullName>
    </submittedName>
</protein>
<comment type="caution">
    <text evidence="1">The sequence shown here is derived from an EMBL/GenBank/DDBJ whole genome shotgun (WGS) entry which is preliminary data.</text>
</comment>
<gene>
    <name evidence="1" type="ORF">NG800_002270</name>
</gene>
<keyword evidence="2" id="KW-1185">Reference proteome</keyword>
<evidence type="ECO:0000313" key="1">
    <source>
        <dbReference type="EMBL" id="MDW8547718.1"/>
    </source>
</evidence>
<name>A0ABU4JDH7_9FLAO</name>
<evidence type="ECO:0000313" key="2">
    <source>
        <dbReference type="Proteomes" id="UP001204439"/>
    </source>
</evidence>
<dbReference type="Proteomes" id="UP001204439">
    <property type="component" value="Unassembled WGS sequence"/>
</dbReference>
<accession>A0ABU4JDH7</accession>
<dbReference type="EMBL" id="JAMXLT020000002">
    <property type="protein sequence ID" value="MDW8547718.1"/>
    <property type="molecule type" value="Genomic_DNA"/>
</dbReference>
<proteinExistence type="predicted"/>
<organism evidence="1 2">
    <name type="scientific">Epilithonimonas ginsengisoli</name>
    <dbReference type="NCBI Taxonomy" id="1245592"/>
    <lineage>
        <taxon>Bacteria</taxon>
        <taxon>Pseudomonadati</taxon>
        <taxon>Bacteroidota</taxon>
        <taxon>Flavobacteriia</taxon>
        <taxon>Flavobacteriales</taxon>
        <taxon>Weeksellaceae</taxon>
        <taxon>Chryseobacterium group</taxon>
        <taxon>Epilithonimonas</taxon>
    </lineage>
</organism>
<reference evidence="1 2" key="1">
    <citation type="submission" date="2023-11" db="EMBL/GenBank/DDBJ databases">
        <title>First isolation, identification, and characterization of non-pathogenic Epilithonimonas ginsengisoli isolated from diseased farmed rainbow trout (Oncorhynchus mykiss) in Chile.</title>
        <authorList>
            <person name="Miranda C.D."/>
            <person name="Irgang R."/>
            <person name="Concha C."/>
            <person name="Rojas R."/>
            <person name="Avendano R."/>
        </authorList>
    </citation>
    <scope>NUCLEOTIDE SEQUENCE [LARGE SCALE GENOMIC DNA]</scope>
    <source>
        <strain evidence="1 2">FP99</strain>
    </source>
</reference>
<sequence>MVQKQNGILKKLINEVYKFRFIVIFSVCIFCKGQEMDIINKPFSLEKYSEKICNDGSFTVLQSKKIKEIFNENSKYFIQKGWQKIGQSDYIVTELIASNETDLSKIESKRSTKYLFITGNKILKDTLKIKKKFDYSICQLDKENRKIGLAVGKYKMSAGNEFFEIHHLYQIDTEGKIKKIKLSTTVFDCPAPSDYVKDEEPDSYTFGVVGGKKLNRYWYENSLNNQ</sequence>